<dbReference type="EMBL" id="JAEAOA010000457">
    <property type="protein sequence ID" value="KAK3600318.1"/>
    <property type="molecule type" value="Genomic_DNA"/>
</dbReference>
<evidence type="ECO:0000259" key="2">
    <source>
        <dbReference type="PROSITE" id="PS50060"/>
    </source>
</evidence>
<evidence type="ECO:0000256" key="1">
    <source>
        <dbReference type="SAM" id="Phobius"/>
    </source>
</evidence>
<feature type="transmembrane region" description="Helical" evidence="1">
    <location>
        <begin position="255"/>
        <end position="276"/>
    </location>
</feature>
<dbReference type="Proteomes" id="UP001195483">
    <property type="component" value="Unassembled WGS sequence"/>
</dbReference>
<reference evidence="3" key="3">
    <citation type="submission" date="2023-05" db="EMBL/GenBank/DDBJ databases">
        <authorList>
            <person name="Smith C.H."/>
        </authorList>
    </citation>
    <scope>NUCLEOTIDE SEQUENCE</scope>
    <source>
        <strain evidence="3">CHS0354</strain>
        <tissue evidence="3">Mantle</tissue>
    </source>
</reference>
<dbReference type="Gene3D" id="2.60.120.200">
    <property type="match status" value="1"/>
</dbReference>
<feature type="domain" description="MAM" evidence="2">
    <location>
        <begin position="1"/>
        <end position="87"/>
    </location>
</feature>
<organism evidence="3 4">
    <name type="scientific">Potamilus streckersoni</name>
    <dbReference type="NCBI Taxonomy" id="2493646"/>
    <lineage>
        <taxon>Eukaryota</taxon>
        <taxon>Metazoa</taxon>
        <taxon>Spiralia</taxon>
        <taxon>Lophotrochozoa</taxon>
        <taxon>Mollusca</taxon>
        <taxon>Bivalvia</taxon>
        <taxon>Autobranchia</taxon>
        <taxon>Heteroconchia</taxon>
        <taxon>Palaeoheterodonta</taxon>
        <taxon>Unionida</taxon>
        <taxon>Unionoidea</taxon>
        <taxon>Unionidae</taxon>
        <taxon>Ambleminae</taxon>
        <taxon>Lampsilini</taxon>
        <taxon>Potamilus</taxon>
    </lineage>
</organism>
<dbReference type="GO" id="GO:0016020">
    <property type="term" value="C:membrane"/>
    <property type="evidence" value="ECO:0007669"/>
    <property type="project" value="InterPro"/>
</dbReference>
<evidence type="ECO:0000313" key="4">
    <source>
        <dbReference type="Proteomes" id="UP001195483"/>
    </source>
</evidence>
<keyword evidence="1" id="KW-0812">Transmembrane</keyword>
<protein>
    <recommendedName>
        <fullName evidence="2">MAM domain-containing protein</fullName>
    </recommendedName>
</protein>
<dbReference type="Pfam" id="PF00629">
    <property type="entry name" value="MAM"/>
    <property type="match status" value="1"/>
</dbReference>
<reference evidence="3" key="1">
    <citation type="journal article" date="2021" name="Genome Biol. Evol.">
        <title>A High-Quality Reference Genome for a Parasitic Bivalve with Doubly Uniparental Inheritance (Bivalvia: Unionida).</title>
        <authorList>
            <person name="Smith C.H."/>
        </authorList>
    </citation>
    <scope>NUCLEOTIDE SEQUENCE</scope>
    <source>
        <strain evidence="3">CHS0354</strain>
    </source>
</reference>
<name>A0AAE0SYP2_9BIVA</name>
<sequence length="462" mass="51227">MRGSGIGNLSIYIEKNSTTGPSSTITKSSNRTILWSQEGELDDKWYAVEITIQTEEAFRVLLEGTTIGKTGNKAVDDIKLSKYSCKEHCTRSTSATRDFNKCCVNFKCNETEQNIATLVKNCSTNSQINTSGSPTTCCVNFNGNETEKITVTLFENGVANSQTTTSGSETTRNENDSIATENIAICAFAVNNIPSLMSFLCLKIDTWTTSSKSDLEHSTTNNIRLAERKVTNSQTTVTRRQTTTLKENATVTDGVIIGSVLGAVVLLAVSLSVGIWKCRERRRHSKKAESIELRPISSKVSIIEDRMGDNSSAAHFVNPVYTESSNTARTGNTAFINVKTDNENYEYASTFTPTTPVNWTEDAYDTCEEKKHHVDGAYDHIPTHFIEEYETTQLSMHTRQDANETYDHVTIFPDVYDETNVMAQTTAIQYKSYDHVTNGTCETPVSKQNISSSQDDIYELIA</sequence>
<keyword evidence="1" id="KW-0472">Membrane</keyword>
<dbReference type="PROSITE" id="PS50060">
    <property type="entry name" value="MAM_2"/>
    <property type="match status" value="1"/>
</dbReference>
<evidence type="ECO:0000313" key="3">
    <source>
        <dbReference type="EMBL" id="KAK3600318.1"/>
    </source>
</evidence>
<reference evidence="3" key="2">
    <citation type="journal article" date="2021" name="Genome Biol. Evol.">
        <title>Developing a high-quality reference genome for a parasitic bivalve with doubly uniparental inheritance (Bivalvia: Unionida).</title>
        <authorList>
            <person name="Smith C.H."/>
        </authorList>
    </citation>
    <scope>NUCLEOTIDE SEQUENCE</scope>
    <source>
        <strain evidence="3">CHS0354</strain>
        <tissue evidence="3">Mantle</tissue>
    </source>
</reference>
<proteinExistence type="predicted"/>
<dbReference type="AlphaFoldDB" id="A0AAE0SYP2"/>
<dbReference type="SUPFAM" id="SSF49899">
    <property type="entry name" value="Concanavalin A-like lectins/glucanases"/>
    <property type="match status" value="1"/>
</dbReference>
<dbReference type="InterPro" id="IPR000998">
    <property type="entry name" value="MAM_dom"/>
</dbReference>
<comment type="caution">
    <text evidence="3">The sequence shown here is derived from an EMBL/GenBank/DDBJ whole genome shotgun (WGS) entry which is preliminary data.</text>
</comment>
<keyword evidence="1" id="KW-1133">Transmembrane helix</keyword>
<dbReference type="InterPro" id="IPR013320">
    <property type="entry name" value="ConA-like_dom_sf"/>
</dbReference>
<gene>
    <name evidence="3" type="ORF">CHS0354_006680</name>
</gene>
<accession>A0AAE0SYP2</accession>
<keyword evidence="4" id="KW-1185">Reference proteome</keyword>